<keyword evidence="2" id="KW-0456">Lyase</keyword>
<reference evidence="4 5" key="1">
    <citation type="submission" date="2024-03" db="EMBL/GenBank/DDBJ databases">
        <title>Chitinophaga caseinilytica sp. nov., a casein hydrolysing bacterium isolated from forest soil.</title>
        <authorList>
            <person name="Lee D.S."/>
            <person name="Han D.M."/>
            <person name="Baek J.H."/>
            <person name="Choi D.G."/>
            <person name="Jeon J.H."/>
            <person name="Jeon C.O."/>
        </authorList>
    </citation>
    <scope>NUCLEOTIDE SEQUENCE [LARGE SCALE GENOMIC DNA]</scope>
    <source>
        <strain evidence="4 5">KACC 19118</strain>
    </source>
</reference>
<dbReference type="Pfam" id="PF00378">
    <property type="entry name" value="ECH_1"/>
    <property type="match status" value="1"/>
</dbReference>
<evidence type="ECO:0000313" key="4">
    <source>
        <dbReference type="EMBL" id="WZN45889.1"/>
    </source>
</evidence>
<organism evidence="4 5">
    <name type="scientific">Chitinophaga caseinilytica</name>
    <dbReference type="NCBI Taxonomy" id="2267521"/>
    <lineage>
        <taxon>Bacteria</taxon>
        <taxon>Pseudomonadati</taxon>
        <taxon>Bacteroidota</taxon>
        <taxon>Chitinophagia</taxon>
        <taxon>Chitinophagales</taxon>
        <taxon>Chitinophagaceae</taxon>
        <taxon>Chitinophaga</taxon>
    </lineage>
</organism>
<evidence type="ECO:0000256" key="1">
    <source>
        <dbReference type="ARBA" id="ARBA00005254"/>
    </source>
</evidence>
<evidence type="ECO:0000256" key="2">
    <source>
        <dbReference type="ARBA" id="ARBA00023239"/>
    </source>
</evidence>
<comment type="similarity">
    <text evidence="1 3">Belongs to the enoyl-CoA hydratase/isomerase family.</text>
</comment>
<protein>
    <submittedName>
        <fullName evidence="4">Enoyl-CoA hydratase-related protein</fullName>
    </submittedName>
</protein>
<dbReference type="Gene3D" id="3.90.226.10">
    <property type="entry name" value="2-enoyl-CoA Hydratase, Chain A, domain 1"/>
    <property type="match status" value="1"/>
</dbReference>
<dbReference type="InterPro" id="IPR029045">
    <property type="entry name" value="ClpP/crotonase-like_dom_sf"/>
</dbReference>
<dbReference type="PANTHER" id="PTHR11941:SF54">
    <property type="entry name" value="ENOYL-COA HYDRATASE, MITOCHONDRIAL"/>
    <property type="match status" value="1"/>
</dbReference>
<dbReference type="InterPro" id="IPR014748">
    <property type="entry name" value="Enoyl-CoA_hydra_C"/>
</dbReference>
<evidence type="ECO:0000313" key="5">
    <source>
        <dbReference type="Proteomes" id="UP001449657"/>
    </source>
</evidence>
<sequence length="259" mass="28385">MTPEFIIVSPQERPHIAYVQLNRPKELNALNLQLMQELRDALQLLDADDNVRCIVLGGNEKAFAAGADIKQMAGRSAIDMYNVDQFTIWDGIKKVRTPIIAAVSGFALGGGCELAMLCDMIVASESAKFGQPEIKIGVMPGAGGTQRLTRAVGKALAMEMVLTGKFISATEALQAGLINRIAPVELYLEEAFRLAAEVAKQSPLAVKMAKESVLRAFDSTLEEGLHFERKNFYLLFASEDQKEGMKAFMEKREPVFTGK</sequence>
<dbReference type="SUPFAM" id="SSF52096">
    <property type="entry name" value="ClpP/crotonase"/>
    <property type="match status" value="1"/>
</dbReference>
<dbReference type="InterPro" id="IPR018376">
    <property type="entry name" value="Enoyl-CoA_hyd/isom_CS"/>
</dbReference>
<gene>
    <name evidence="4" type="ORF">WJU22_23605</name>
</gene>
<keyword evidence="5" id="KW-1185">Reference proteome</keyword>
<dbReference type="Proteomes" id="UP001449657">
    <property type="component" value="Chromosome"/>
</dbReference>
<dbReference type="RefSeq" id="WP_341840630.1">
    <property type="nucleotide sequence ID" value="NZ_CP149792.1"/>
</dbReference>
<proteinExistence type="inferred from homology"/>
<dbReference type="PROSITE" id="PS00166">
    <property type="entry name" value="ENOYL_COA_HYDRATASE"/>
    <property type="match status" value="1"/>
</dbReference>
<dbReference type="Gene3D" id="1.10.12.10">
    <property type="entry name" value="Lyase 2-enoyl-coa Hydratase, Chain A, domain 2"/>
    <property type="match status" value="1"/>
</dbReference>
<dbReference type="EMBL" id="CP150096">
    <property type="protein sequence ID" value="WZN45889.1"/>
    <property type="molecule type" value="Genomic_DNA"/>
</dbReference>
<evidence type="ECO:0000256" key="3">
    <source>
        <dbReference type="RuleBase" id="RU003707"/>
    </source>
</evidence>
<accession>A0ABZ2Z5V1</accession>
<name>A0ABZ2Z5V1_9BACT</name>
<dbReference type="InterPro" id="IPR001753">
    <property type="entry name" value="Enoyl-CoA_hydra/iso"/>
</dbReference>
<dbReference type="CDD" id="cd06558">
    <property type="entry name" value="crotonase-like"/>
    <property type="match status" value="1"/>
</dbReference>
<dbReference type="PANTHER" id="PTHR11941">
    <property type="entry name" value="ENOYL-COA HYDRATASE-RELATED"/>
    <property type="match status" value="1"/>
</dbReference>